<dbReference type="Gene3D" id="3.40.50.300">
    <property type="entry name" value="P-loop containing nucleotide triphosphate hydrolases"/>
    <property type="match status" value="1"/>
</dbReference>
<dbReference type="InterPro" id="IPR050153">
    <property type="entry name" value="Metal_Ion_Import_ABC"/>
</dbReference>
<dbReference type="EMBL" id="JACCFS010000001">
    <property type="protein sequence ID" value="NYJ37716.1"/>
    <property type="molecule type" value="Genomic_DNA"/>
</dbReference>
<dbReference type="InterPro" id="IPR017871">
    <property type="entry name" value="ABC_transporter-like_CS"/>
</dbReference>
<dbReference type="PANTHER" id="PTHR42734:SF5">
    <property type="entry name" value="IRON TRANSPORT SYSTEM ATP-BINDING PROTEIN HI_0361-RELATED"/>
    <property type="match status" value="1"/>
</dbReference>
<protein>
    <submittedName>
        <fullName evidence="6">Zinc/manganese transport system ATP-binding protein</fullName>
    </submittedName>
</protein>
<dbReference type="RefSeq" id="WP_179828685.1">
    <property type="nucleotide sequence ID" value="NZ_JACCFS010000001.1"/>
</dbReference>
<evidence type="ECO:0000256" key="1">
    <source>
        <dbReference type="ARBA" id="ARBA00005417"/>
    </source>
</evidence>
<feature type="domain" description="ABC transporter" evidence="5">
    <location>
        <begin position="4"/>
        <end position="220"/>
    </location>
</feature>
<comment type="similarity">
    <text evidence="1">Belongs to the ABC transporter superfamily.</text>
</comment>
<dbReference type="Proteomes" id="UP000572051">
    <property type="component" value="Unassembled WGS sequence"/>
</dbReference>
<dbReference type="InterPro" id="IPR003593">
    <property type="entry name" value="AAA+_ATPase"/>
</dbReference>
<dbReference type="GO" id="GO:0005524">
    <property type="term" value="F:ATP binding"/>
    <property type="evidence" value="ECO:0007669"/>
    <property type="project" value="UniProtKB-KW"/>
</dbReference>
<organism evidence="6 7">
    <name type="scientific">Nocardiopsis aegyptia</name>
    <dbReference type="NCBI Taxonomy" id="220378"/>
    <lineage>
        <taxon>Bacteria</taxon>
        <taxon>Bacillati</taxon>
        <taxon>Actinomycetota</taxon>
        <taxon>Actinomycetes</taxon>
        <taxon>Streptosporangiales</taxon>
        <taxon>Nocardiopsidaceae</taxon>
        <taxon>Nocardiopsis</taxon>
    </lineage>
</organism>
<keyword evidence="2" id="KW-0813">Transport</keyword>
<sequence>MDRVALEGVYAGYGGADVLRGVDARIPDGAVTALVGANGSGKSTLLGVLAGTLRTRAGTVTRHGGSRPAFVVQRSAVQDALPVTARATVAMGRWAHRGPWRPLTRRDRAVVRDCLDRMGVADLADRRLGELSGGQRQRVLVAQGLAQEADLLLLDEPSAGLDRHALDYIRATVDRARAEGVTVVHATHAPEEALGADQCIVMEGGTVASSGPPGEAAGPWR</sequence>
<name>A0A7Z0ETV8_9ACTN</name>
<dbReference type="InterPro" id="IPR027417">
    <property type="entry name" value="P-loop_NTPase"/>
</dbReference>
<accession>A0A7Z0ETV8</accession>
<keyword evidence="3" id="KW-0547">Nucleotide-binding</keyword>
<reference evidence="6 7" key="1">
    <citation type="submission" date="2020-07" db="EMBL/GenBank/DDBJ databases">
        <title>Sequencing the genomes of 1000 actinobacteria strains.</title>
        <authorList>
            <person name="Klenk H.-P."/>
        </authorList>
    </citation>
    <scope>NUCLEOTIDE SEQUENCE [LARGE SCALE GENOMIC DNA]</scope>
    <source>
        <strain evidence="6 7">DSM 44442</strain>
    </source>
</reference>
<dbReference type="NCBIfam" id="NF040873">
    <property type="entry name" value="AztA"/>
    <property type="match status" value="1"/>
</dbReference>
<proteinExistence type="inferred from homology"/>
<dbReference type="InterPro" id="IPR003439">
    <property type="entry name" value="ABC_transporter-like_ATP-bd"/>
</dbReference>
<evidence type="ECO:0000256" key="3">
    <source>
        <dbReference type="ARBA" id="ARBA00022741"/>
    </source>
</evidence>
<keyword evidence="4 6" id="KW-0067">ATP-binding</keyword>
<evidence type="ECO:0000313" key="6">
    <source>
        <dbReference type="EMBL" id="NYJ37716.1"/>
    </source>
</evidence>
<dbReference type="AlphaFoldDB" id="A0A7Z0ETV8"/>
<evidence type="ECO:0000259" key="5">
    <source>
        <dbReference type="PROSITE" id="PS50893"/>
    </source>
</evidence>
<dbReference type="SMART" id="SM00382">
    <property type="entry name" value="AAA"/>
    <property type="match status" value="1"/>
</dbReference>
<keyword evidence="7" id="KW-1185">Reference proteome</keyword>
<dbReference type="PROSITE" id="PS00211">
    <property type="entry name" value="ABC_TRANSPORTER_1"/>
    <property type="match status" value="1"/>
</dbReference>
<dbReference type="GO" id="GO:0016887">
    <property type="term" value="F:ATP hydrolysis activity"/>
    <property type="evidence" value="ECO:0007669"/>
    <property type="project" value="InterPro"/>
</dbReference>
<dbReference type="SUPFAM" id="SSF52540">
    <property type="entry name" value="P-loop containing nucleoside triphosphate hydrolases"/>
    <property type="match status" value="1"/>
</dbReference>
<dbReference type="Pfam" id="PF00005">
    <property type="entry name" value="ABC_tran"/>
    <property type="match status" value="1"/>
</dbReference>
<evidence type="ECO:0000256" key="2">
    <source>
        <dbReference type="ARBA" id="ARBA00022448"/>
    </source>
</evidence>
<evidence type="ECO:0000256" key="4">
    <source>
        <dbReference type="ARBA" id="ARBA00022840"/>
    </source>
</evidence>
<evidence type="ECO:0000313" key="7">
    <source>
        <dbReference type="Proteomes" id="UP000572051"/>
    </source>
</evidence>
<dbReference type="PROSITE" id="PS50893">
    <property type="entry name" value="ABC_TRANSPORTER_2"/>
    <property type="match status" value="1"/>
</dbReference>
<gene>
    <name evidence="6" type="ORF">HNR10_005597</name>
</gene>
<dbReference type="InterPro" id="IPR047748">
    <property type="entry name" value="AztA-like"/>
</dbReference>
<dbReference type="PANTHER" id="PTHR42734">
    <property type="entry name" value="METAL TRANSPORT SYSTEM ATP-BINDING PROTEIN TM_0124-RELATED"/>
    <property type="match status" value="1"/>
</dbReference>
<comment type="caution">
    <text evidence="6">The sequence shown here is derived from an EMBL/GenBank/DDBJ whole genome shotgun (WGS) entry which is preliminary data.</text>
</comment>